<evidence type="ECO:0000313" key="2">
    <source>
        <dbReference type="EMBL" id="KAB7784751.1"/>
    </source>
</evidence>
<name>A0A833MYW4_9HYPH</name>
<organism evidence="2 3">
    <name type="scientific">Methylorubrum populi</name>
    <dbReference type="NCBI Taxonomy" id="223967"/>
    <lineage>
        <taxon>Bacteria</taxon>
        <taxon>Pseudomonadati</taxon>
        <taxon>Pseudomonadota</taxon>
        <taxon>Alphaproteobacteria</taxon>
        <taxon>Hyphomicrobiales</taxon>
        <taxon>Methylobacteriaceae</taxon>
        <taxon>Methylorubrum</taxon>
    </lineage>
</organism>
<dbReference type="Proteomes" id="UP000469949">
    <property type="component" value="Unassembled WGS sequence"/>
</dbReference>
<dbReference type="AlphaFoldDB" id="A0A833MYW4"/>
<evidence type="ECO:0000256" key="1">
    <source>
        <dbReference type="SAM" id="MobiDB-lite"/>
    </source>
</evidence>
<feature type="region of interest" description="Disordered" evidence="1">
    <location>
        <begin position="23"/>
        <end position="67"/>
    </location>
</feature>
<accession>A0A833MYW4</accession>
<gene>
    <name evidence="2" type="ORF">F8B43_2784</name>
</gene>
<dbReference type="EMBL" id="WEKV01000010">
    <property type="protein sequence ID" value="KAB7784751.1"/>
    <property type="molecule type" value="Genomic_DNA"/>
</dbReference>
<protein>
    <submittedName>
        <fullName evidence="2">Uncharacterized protein</fullName>
    </submittedName>
</protein>
<reference evidence="2 3" key="1">
    <citation type="submission" date="2019-10" db="EMBL/GenBank/DDBJ databases">
        <title>Draft Genome Sequence of the Caffeine Degrading Methylotroph Methylorubrum populi PINKEL.</title>
        <authorList>
            <person name="Dawson S.C."/>
            <person name="Zhang X."/>
            <person name="Wright M.E."/>
            <person name="Sharma G."/>
            <person name="Langner J.T."/>
            <person name="Ditty J.L."/>
            <person name="Subuyuj G.A."/>
        </authorList>
    </citation>
    <scope>NUCLEOTIDE SEQUENCE [LARGE SCALE GENOMIC DNA]</scope>
    <source>
        <strain evidence="2 3">Pinkel</strain>
    </source>
</reference>
<comment type="caution">
    <text evidence="2">The sequence shown here is derived from an EMBL/GenBank/DDBJ whole genome shotgun (WGS) entry which is preliminary data.</text>
</comment>
<proteinExistence type="predicted"/>
<sequence length="67" mass="7128">MPSRPARPATLCVAGLSANLGTSASAPTARASGQVVQKPPDTKFFSKSTRSIPPDPFRRIPGIRRRP</sequence>
<evidence type="ECO:0000313" key="3">
    <source>
        <dbReference type="Proteomes" id="UP000469949"/>
    </source>
</evidence>